<evidence type="ECO:0000256" key="3">
    <source>
        <dbReference type="ARBA" id="ARBA00022490"/>
    </source>
</evidence>
<evidence type="ECO:0000256" key="8">
    <source>
        <dbReference type="ARBA" id="ARBA00031559"/>
    </source>
</evidence>
<evidence type="ECO:0000256" key="6">
    <source>
        <dbReference type="ARBA" id="ARBA00022807"/>
    </source>
</evidence>
<protein>
    <recommendedName>
        <fullName evidence="2">Pyrrolidone-carboxylate peptidase</fullName>
    </recommendedName>
    <alternativeName>
        <fullName evidence="7">5-oxoprolyl-peptidase</fullName>
    </alternativeName>
    <alternativeName>
        <fullName evidence="8">Pyroglutamyl-peptidase I</fullName>
    </alternativeName>
</protein>
<dbReference type="Pfam" id="PF01470">
    <property type="entry name" value="Peptidase_C15"/>
    <property type="match status" value="1"/>
</dbReference>
<proteinExistence type="inferred from homology"/>
<evidence type="ECO:0000256" key="1">
    <source>
        <dbReference type="ARBA" id="ARBA00006641"/>
    </source>
</evidence>
<dbReference type="EMBL" id="JACHIG010000010">
    <property type="protein sequence ID" value="MBB5034587.1"/>
    <property type="molecule type" value="Genomic_DNA"/>
</dbReference>
<accession>A0A7W7YEL0</accession>
<gene>
    <name evidence="10" type="ORF">HNQ65_004192</name>
</gene>
<dbReference type="InterPro" id="IPR000816">
    <property type="entry name" value="Peptidase_C15"/>
</dbReference>
<reference evidence="10 11" key="1">
    <citation type="submission" date="2020-08" db="EMBL/GenBank/DDBJ databases">
        <title>Genomic Encyclopedia of Type Strains, Phase IV (KMG-IV): sequencing the most valuable type-strain genomes for metagenomic binning, comparative biology and taxonomic classification.</title>
        <authorList>
            <person name="Goeker M."/>
        </authorList>
    </citation>
    <scope>NUCLEOTIDE SEQUENCE [LARGE SCALE GENOMIC DNA]</scope>
    <source>
        <strain evidence="10 11">DSM 12252</strain>
    </source>
</reference>
<keyword evidence="9" id="KW-0732">Signal</keyword>
<keyword evidence="6" id="KW-0788">Thiol protease</keyword>
<dbReference type="PANTHER" id="PTHR23402:SF1">
    <property type="entry name" value="PYROGLUTAMYL-PEPTIDASE I"/>
    <property type="match status" value="1"/>
</dbReference>
<organism evidence="10 11">
    <name type="scientific">Prosthecobacter vanneervenii</name>
    <dbReference type="NCBI Taxonomy" id="48466"/>
    <lineage>
        <taxon>Bacteria</taxon>
        <taxon>Pseudomonadati</taxon>
        <taxon>Verrucomicrobiota</taxon>
        <taxon>Verrucomicrobiia</taxon>
        <taxon>Verrucomicrobiales</taxon>
        <taxon>Verrucomicrobiaceae</taxon>
        <taxon>Prosthecobacter</taxon>
    </lineage>
</organism>
<comment type="similarity">
    <text evidence="1">Belongs to the peptidase C15 family.</text>
</comment>
<dbReference type="Proteomes" id="UP000590740">
    <property type="component" value="Unassembled WGS sequence"/>
</dbReference>
<evidence type="ECO:0000256" key="5">
    <source>
        <dbReference type="ARBA" id="ARBA00022801"/>
    </source>
</evidence>
<evidence type="ECO:0000256" key="4">
    <source>
        <dbReference type="ARBA" id="ARBA00022670"/>
    </source>
</evidence>
<dbReference type="Gene3D" id="3.40.630.20">
    <property type="entry name" value="Peptidase C15, pyroglutamyl peptidase I-like"/>
    <property type="match status" value="1"/>
</dbReference>
<dbReference type="AlphaFoldDB" id="A0A7W7YEL0"/>
<keyword evidence="4" id="KW-0645">Protease</keyword>
<dbReference type="GO" id="GO:0016920">
    <property type="term" value="F:pyroglutamyl-peptidase activity"/>
    <property type="evidence" value="ECO:0007669"/>
    <property type="project" value="InterPro"/>
</dbReference>
<keyword evidence="3" id="KW-0963">Cytoplasm</keyword>
<dbReference type="GO" id="GO:0005829">
    <property type="term" value="C:cytosol"/>
    <property type="evidence" value="ECO:0007669"/>
    <property type="project" value="InterPro"/>
</dbReference>
<dbReference type="InterPro" id="IPR016125">
    <property type="entry name" value="Peptidase_C15-like"/>
</dbReference>
<keyword evidence="5 10" id="KW-0378">Hydrolase</keyword>
<evidence type="ECO:0000313" key="10">
    <source>
        <dbReference type="EMBL" id="MBB5034587.1"/>
    </source>
</evidence>
<dbReference type="GO" id="GO:0006508">
    <property type="term" value="P:proteolysis"/>
    <property type="evidence" value="ECO:0007669"/>
    <property type="project" value="UniProtKB-KW"/>
</dbReference>
<name>A0A7W7YEL0_9BACT</name>
<dbReference type="SUPFAM" id="SSF53182">
    <property type="entry name" value="Pyrrolidone carboxyl peptidase (pyroglutamate aminopeptidase)"/>
    <property type="match status" value="1"/>
</dbReference>
<comment type="caution">
    <text evidence="10">The sequence shown here is derived from an EMBL/GenBank/DDBJ whole genome shotgun (WGS) entry which is preliminary data.</text>
</comment>
<evidence type="ECO:0000256" key="7">
    <source>
        <dbReference type="ARBA" id="ARBA00030836"/>
    </source>
</evidence>
<dbReference type="PANTHER" id="PTHR23402">
    <property type="entry name" value="PROTEASE FAMILY C15 PYROGLUTAMYL-PEPTIDASE I-RELATED"/>
    <property type="match status" value="1"/>
</dbReference>
<dbReference type="PIRSF" id="PIRSF015592">
    <property type="entry name" value="Prld-crbxl_pptds"/>
    <property type="match status" value="1"/>
</dbReference>
<feature type="signal peptide" evidence="9">
    <location>
        <begin position="1"/>
        <end position="22"/>
    </location>
</feature>
<dbReference type="InterPro" id="IPR036440">
    <property type="entry name" value="Peptidase_C15-like_sf"/>
</dbReference>
<keyword evidence="11" id="KW-1185">Reference proteome</keyword>
<evidence type="ECO:0000256" key="9">
    <source>
        <dbReference type="SAM" id="SignalP"/>
    </source>
</evidence>
<evidence type="ECO:0000313" key="11">
    <source>
        <dbReference type="Proteomes" id="UP000590740"/>
    </source>
</evidence>
<feature type="chain" id="PRO_5030718716" description="Pyrrolidone-carboxylate peptidase" evidence="9">
    <location>
        <begin position="23"/>
        <end position="234"/>
    </location>
</feature>
<dbReference type="PRINTS" id="PR00706">
    <property type="entry name" value="PYROGLUPTASE"/>
</dbReference>
<dbReference type="RefSeq" id="WP_184342540.1">
    <property type="nucleotide sequence ID" value="NZ_JACHIG010000010.1"/>
</dbReference>
<evidence type="ECO:0000256" key="2">
    <source>
        <dbReference type="ARBA" id="ARBA00019191"/>
    </source>
</evidence>
<sequence length="234" mass="25576">MKATPMLVWLAVFCLTGPTLRAQNSPAPAASDVLVSGFEAFGGRSENASWVLAQEIGKAFPNEVRTLQIPVIWGAPLESINKEKPLPKVWIAFGEGTPEFQIEIVAHNLRGRYPDNTGMKPATPEVVKDAERELRQTAKVEGLAQALTQAGFPTHVSESAGRYLCEEMLYSLLHVQKQQPEALKLALFIHVPTLGQTVKLPASQQKVDAAWLQAFGRELLASMKKLELLPATSP</sequence>